<feature type="DNA-binding region" description="OmpR/PhoB-type" evidence="6">
    <location>
        <begin position="1"/>
        <end position="90"/>
    </location>
</feature>
<evidence type="ECO:0000256" key="1">
    <source>
        <dbReference type="ARBA" id="ARBA00005820"/>
    </source>
</evidence>
<dbReference type="GO" id="GO:0000160">
    <property type="term" value="P:phosphorelay signal transduction system"/>
    <property type="evidence" value="ECO:0007669"/>
    <property type="project" value="InterPro"/>
</dbReference>
<dbReference type="SMART" id="SM01043">
    <property type="entry name" value="BTAD"/>
    <property type="match status" value="1"/>
</dbReference>
<dbReference type="Pfam" id="PF03704">
    <property type="entry name" value="BTAD"/>
    <property type="match status" value="1"/>
</dbReference>
<organism evidence="8 9">
    <name type="scientific">Actinocrispum wychmicini</name>
    <dbReference type="NCBI Taxonomy" id="1213861"/>
    <lineage>
        <taxon>Bacteria</taxon>
        <taxon>Bacillati</taxon>
        <taxon>Actinomycetota</taxon>
        <taxon>Actinomycetes</taxon>
        <taxon>Pseudonocardiales</taxon>
        <taxon>Pseudonocardiaceae</taxon>
        <taxon>Actinocrispum</taxon>
    </lineage>
</organism>
<dbReference type="GO" id="GO:0043531">
    <property type="term" value="F:ADP binding"/>
    <property type="evidence" value="ECO:0007669"/>
    <property type="project" value="InterPro"/>
</dbReference>
<dbReference type="Gene3D" id="3.40.50.300">
    <property type="entry name" value="P-loop containing nucleotide triphosphate hydrolases"/>
    <property type="match status" value="1"/>
</dbReference>
<comment type="caution">
    <text evidence="8">The sequence shown here is derived from an EMBL/GenBank/DDBJ whole genome shotgun (WGS) entry which is preliminary data.</text>
</comment>
<dbReference type="PANTHER" id="PTHR35807">
    <property type="entry name" value="TRANSCRIPTIONAL REGULATOR REDD-RELATED"/>
    <property type="match status" value="1"/>
</dbReference>
<dbReference type="InterPro" id="IPR005158">
    <property type="entry name" value="BTAD"/>
</dbReference>
<dbReference type="GO" id="GO:0006355">
    <property type="term" value="P:regulation of DNA-templated transcription"/>
    <property type="evidence" value="ECO:0007669"/>
    <property type="project" value="InterPro"/>
</dbReference>
<evidence type="ECO:0000256" key="5">
    <source>
        <dbReference type="PROSITE-ProRule" id="PRU00339"/>
    </source>
</evidence>
<dbReference type="InterPro" id="IPR051677">
    <property type="entry name" value="AfsR-DnrI-RedD_regulator"/>
</dbReference>
<dbReference type="PANTHER" id="PTHR35807:SF1">
    <property type="entry name" value="TRANSCRIPTIONAL REGULATOR REDD"/>
    <property type="match status" value="1"/>
</dbReference>
<dbReference type="GO" id="GO:0003677">
    <property type="term" value="F:DNA binding"/>
    <property type="evidence" value="ECO:0007669"/>
    <property type="project" value="UniProtKB-UniRule"/>
</dbReference>
<keyword evidence="2" id="KW-0805">Transcription regulation</keyword>
<dbReference type="PROSITE" id="PS51755">
    <property type="entry name" value="OMPR_PHOB"/>
    <property type="match status" value="1"/>
</dbReference>
<protein>
    <submittedName>
        <fullName evidence="8">DNA-binding SARP family transcriptional activator</fullName>
    </submittedName>
</protein>
<dbReference type="SUPFAM" id="SSF48452">
    <property type="entry name" value="TPR-like"/>
    <property type="match status" value="3"/>
</dbReference>
<dbReference type="EMBL" id="SLWS01000007">
    <property type="protein sequence ID" value="TCO55880.1"/>
    <property type="molecule type" value="Genomic_DNA"/>
</dbReference>
<dbReference type="RefSeq" id="WP_132122032.1">
    <property type="nucleotide sequence ID" value="NZ_SLWS01000007.1"/>
</dbReference>
<dbReference type="Pfam" id="PF13424">
    <property type="entry name" value="TPR_12"/>
    <property type="match status" value="2"/>
</dbReference>
<keyword evidence="9" id="KW-1185">Reference proteome</keyword>
<dbReference type="InterPro" id="IPR027417">
    <property type="entry name" value="P-loop_NTPase"/>
</dbReference>
<dbReference type="SMART" id="SM00028">
    <property type="entry name" value="TPR"/>
    <property type="match status" value="5"/>
</dbReference>
<evidence type="ECO:0000256" key="2">
    <source>
        <dbReference type="ARBA" id="ARBA00023015"/>
    </source>
</evidence>
<dbReference type="SMART" id="SM00862">
    <property type="entry name" value="Trans_reg_C"/>
    <property type="match status" value="1"/>
</dbReference>
<keyword evidence="3 6" id="KW-0238">DNA-binding</keyword>
<dbReference type="InterPro" id="IPR011990">
    <property type="entry name" value="TPR-like_helical_dom_sf"/>
</dbReference>
<evidence type="ECO:0000313" key="9">
    <source>
        <dbReference type="Proteomes" id="UP000295680"/>
    </source>
</evidence>
<sequence length="934" mass="100747">MQVRLLGTVDVVVGGVPRPVSGLRRKAALAALALQPGEVMSTDRLIHIVWGDAPPATAGNTLQSHMSYLRRVLGDRAAIVARPPGYVLNIAGEATDVHVAERLIRLGTQATSPRQGEEHLNAAVGLWRGRSLVDVTELAWFHDQAHRLDHLLLGAKQGLIEVRMALGQHNQLIPELESLRHHHPLHEQIHGLLMLALYRAGRQADAVAAYQALRRTLDEELGIEPSQALHELHVAVLRHDPSLDVQPAMDPAPAQLPPAITVFTGRSSELAQLDDLLPDTNPARPAAVVISAVSGTAGVGKTALAVHWARRVRETFPDGQLYVNLRGFDSGGSVTNPVQAVRGFLDAFGVPPARIPASLEAQTGLYRSLLNGRRVLVVLDNARDSEQVRPLLPGAPGCLALVTSRDRLASLAATEGARLLTVDLLAPAQARELLTSRLDARRTAAEPDAVDAIVAHCAGLPLALAIVAARAAAAPHLPLTSLAAELAQADSRLDTLDCGDPATQLRAVLSWSYRTLSADAARLFRLLGLHPGPDATLAALAGLAGASTARTRKLLAELTRAHLLTEHVPGRYTFHDLLRAYATELAHSQATETARRTATLRMLDHYLHTARTADALLTPQPNPIALPPCQPGAAPETLANHREALTWFTAEHGVLLAAIDQAAAAGFDSHAWQLAATLTTFLDRQAHWRPLAYAQRTALIAARRQWDGTGEANAHRGLGLAHDRLGSSDSARIHYQLALDLFGTLGDHVGLARTHQHLARMYSAQGHYRQAGDHARHSLGHYRAVDDHAGQSAALNHLGWCCAHLGDHRQALVHCRHALALALEFDDLNGQAHIWDSLGYIHRHLGQHQQAVDSYQRAVDLFRRSGDRHSEAAGLTDLGKAHLAVGDAGAARSAWTQARIIVDDLGFPATDPLRVKIRYYLDRDRSGTVPLTDS</sequence>
<dbReference type="PRINTS" id="PR00364">
    <property type="entry name" value="DISEASERSIST"/>
</dbReference>
<dbReference type="SUPFAM" id="SSF52540">
    <property type="entry name" value="P-loop containing nucleoside triphosphate hydrolases"/>
    <property type="match status" value="1"/>
</dbReference>
<proteinExistence type="inferred from homology"/>
<evidence type="ECO:0000256" key="3">
    <source>
        <dbReference type="ARBA" id="ARBA00023125"/>
    </source>
</evidence>
<dbReference type="Gene3D" id="1.25.40.10">
    <property type="entry name" value="Tetratricopeptide repeat domain"/>
    <property type="match status" value="2"/>
</dbReference>
<dbReference type="InterPro" id="IPR019734">
    <property type="entry name" value="TPR_rpt"/>
</dbReference>
<feature type="domain" description="OmpR/PhoB-type" evidence="7">
    <location>
        <begin position="1"/>
        <end position="90"/>
    </location>
</feature>
<dbReference type="OrthoDB" id="3275754at2"/>
<evidence type="ECO:0000256" key="4">
    <source>
        <dbReference type="ARBA" id="ARBA00023163"/>
    </source>
</evidence>
<reference evidence="8 9" key="1">
    <citation type="submission" date="2019-03" db="EMBL/GenBank/DDBJ databases">
        <title>Genomic Encyclopedia of Type Strains, Phase IV (KMG-IV): sequencing the most valuable type-strain genomes for metagenomic binning, comparative biology and taxonomic classification.</title>
        <authorList>
            <person name="Goeker M."/>
        </authorList>
    </citation>
    <scope>NUCLEOTIDE SEQUENCE [LARGE SCALE GENOMIC DNA]</scope>
    <source>
        <strain evidence="8 9">DSM 45934</strain>
    </source>
</reference>
<keyword evidence="4" id="KW-0804">Transcription</keyword>
<comment type="similarity">
    <text evidence="1">Belongs to the AfsR/DnrI/RedD regulatory family.</text>
</comment>
<keyword evidence="5" id="KW-0802">TPR repeat</keyword>
<evidence type="ECO:0000313" key="8">
    <source>
        <dbReference type="EMBL" id="TCO55880.1"/>
    </source>
</evidence>
<accession>A0A4V2S6F6</accession>
<evidence type="ECO:0000259" key="7">
    <source>
        <dbReference type="PROSITE" id="PS51755"/>
    </source>
</evidence>
<dbReference type="AlphaFoldDB" id="A0A4V2S6F6"/>
<dbReference type="Pfam" id="PF00486">
    <property type="entry name" value="Trans_reg_C"/>
    <property type="match status" value="1"/>
</dbReference>
<dbReference type="Gene3D" id="1.10.10.10">
    <property type="entry name" value="Winged helix-like DNA-binding domain superfamily/Winged helix DNA-binding domain"/>
    <property type="match status" value="1"/>
</dbReference>
<evidence type="ECO:0000256" key="6">
    <source>
        <dbReference type="PROSITE-ProRule" id="PRU01091"/>
    </source>
</evidence>
<dbReference type="InterPro" id="IPR016032">
    <property type="entry name" value="Sig_transdc_resp-reg_C-effctor"/>
</dbReference>
<gene>
    <name evidence="8" type="ORF">EV192_107303</name>
</gene>
<name>A0A4V2S6F6_9PSEU</name>
<dbReference type="Proteomes" id="UP000295680">
    <property type="component" value="Unassembled WGS sequence"/>
</dbReference>
<feature type="repeat" description="TPR" evidence="5">
    <location>
        <begin position="832"/>
        <end position="865"/>
    </location>
</feature>
<dbReference type="SUPFAM" id="SSF46894">
    <property type="entry name" value="C-terminal effector domain of the bipartite response regulators"/>
    <property type="match status" value="1"/>
</dbReference>
<dbReference type="InterPro" id="IPR001867">
    <property type="entry name" value="OmpR/PhoB-type_DNA-bd"/>
</dbReference>
<dbReference type="InterPro" id="IPR036388">
    <property type="entry name" value="WH-like_DNA-bd_sf"/>
</dbReference>
<dbReference type="PROSITE" id="PS50005">
    <property type="entry name" value="TPR"/>
    <property type="match status" value="1"/>
</dbReference>
<dbReference type="CDD" id="cd15831">
    <property type="entry name" value="BTAD"/>
    <property type="match status" value="1"/>
</dbReference>